<keyword evidence="1" id="KW-1133">Transmembrane helix</keyword>
<accession>A0A9P3GYY6</accession>
<sequence>MSTEKSNRKQIANHNYSKRAYKVDGYNSFEEFYPYYLSEHCNTINRRLHLFSTTNVVAITLYLILTKQPKYWWVTLIQGYGFAWIGHFIFEKNKPATFKHPIYSLMGDWKMWFEVVTGQRKF</sequence>
<name>A0A9P3GYY6_9FUNG</name>
<feature type="transmembrane region" description="Helical" evidence="1">
    <location>
        <begin position="71"/>
        <end position="90"/>
    </location>
</feature>
<feature type="transmembrane region" description="Helical" evidence="1">
    <location>
        <begin position="48"/>
        <end position="65"/>
    </location>
</feature>
<dbReference type="PANTHER" id="PTHR34205">
    <property type="entry name" value="TRANSMEMBRANE PROTEIN"/>
    <property type="match status" value="1"/>
</dbReference>
<dbReference type="Proteomes" id="UP000827284">
    <property type="component" value="Unassembled WGS sequence"/>
</dbReference>
<dbReference type="InterPro" id="IPR009305">
    <property type="entry name" value="Mpo1-like"/>
</dbReference>
<evidence type="ECO:0000313" key="2">
    <source>
        <dbReference type="EMBL" id="GJJ67686.1"/>
    </source>
</evidence>
<dbReference type="AlphaFoldDB" id="A0A9P3GYY6"/>
<proteinExistence type="predicted"/>
<reference evidence="2" key="1">
    <citation type="submission" date="2021-11" db="EMBL/GenBank/DDBJ databases">
        <authorList>
            <person name="Herlambang A."/>
            <person name="Guo Y."/>
            <person name="Takashima Y."/>
            <person name="Nishizawa T."/>
        </authorList>
    </citation>
    <scope>NUCLEOTIDE SEQUENCE</scope>
    <source>
        <strain evidence="2">E1425</strain>
    </source>
</reference>
<dbReference type="PANTHER" id="PTHR34205:SF2">
    <property type="entry name" value="DUF962 DOMAIN-CONTAINING PROTEIN"/>
    <property type="match status" value="1"/>
</dbReference>
<evidence type="ECO:0000313" key="3">
    <source>
        <dbReference type="Proteomes" id="UP000827284"/>
    </source>
</evidence>
<dbReference type="EMBL" id="BQFW01000001">
    <property type="protein sequence ID" value="GJJ67686.1"/>
    <property type="molecule type" value="Genomic_DNA"/>
</dbReference>
<gene>
    <name evidence="2" type="ORF">EMPS_00032</name>
</gene>
<dbReference type="Pfam" id="PF06127">
    <property type="entry name" value="Mpo1-like"/>
    <property type="match status" value="1"/>
</dbReference>
<organism evidence="2 3">
    <name type="scientific">Entomortierella parvispora</name>
    <dbReference type="NCBI Taxonomy" id="205924"/>
    <lineage>
        <taxon>Eukaryota</taxon>
        <taxon>Fungi</taxon>
        <taxon>Fungi incertae sedis</taxon>
        <taxon>Mucoromycota</taxon>
        <taxon>Mortierellomycotina</taxon>
        <taxon>Mortierellomycetes</taxon>
        <taxon>Mortierellales</taxon>
        <taxon>Mortierellaceae</taxon>
        <taxon>Entomortierella</taxon>
    </lineage>
</organism>
<keyword evidence="1" id="KW-0812">Transmembrane</keyword>
<reference evidence="2" key="2">
    <citation type="journal article" date="2022" name="Microbiol. Resour. Announc.">
        <title>Whole-Genome Sequence of Entomortierella parvispora E1425, a Mucoromycotan Fungus Associated with Burkholderiaceae-Related Endosymbiotic Bacteria.</title>
        <authorList>
            <person name="Herlambang A."/>
            <person name="Guo Y."/>
            <person name="Takashima Y."/>
            <person name="Narisawa K."/>
            <person name="Ohta H."/>
            <person name="Nishizawa T."/>
        </authorList>
    </citation>
    <scope>NUCLEOTIDE SEQUENCE</scope>
    <source>
        <strain evidence="2">E1425</strain>
    </source>
</reference>
<protein>
    <recommendedName>
        <fullName evidence="4">DUF962 domain-containing protein</fullName>
    </recommendedName>
</protein>
<keyword evidence="1" id="KW-0472">Membrane</keyword>
<evidence type="ECO:0000256" key="1">
    <source>
        <dbReference type="SAM" id="Phobius"/>
    </source>
</evidence>
<keyword evidence="3" id="KW-1185">Reference proteome</keyword>
<evidence type="ECO:0008006" key="4">
    <source>
        <dbReference type="Google" id="ProtNLM"/>
    </source>
</evidence>
<dbReference type="OrthoDB" id="5511466at2759"/>
<comment type="caution">
    <text evidence="2">The sequence shown here is derived from an EMBL/GenBank/DDBJ whole genome shotgun (WGS) entry which is preliminary data.</text>
</comment>